<proteinExistence type="predicted"/>
<evidence type="ECO:0000256" key="1">
    <source>
        <dbReference type="SAM" id="SignalP"/>
    </source>
</evidence>
<dbReference type="Proteomes" id="UP000327013">
    <property type="component" value="Chromosome 7"/>
</dbReference>
<keyword evidence="1" id="KW-0732">Signal</keyword>
<evidence type="ECO:0000313" key="2">
    <source>
        <dbReference type="EMBL" id="KAE8100251.1"/>
    </source>
</evidence>
<accession>A0A5N6RLG4</accession>
<sequence length="80" mass="8568">MAKTVFVLVIALVLVSSIHSVFGAESPAPSIMEKASNKVKGGESWGDWLMDKWNYLKGHSDNKAPAGAPTWAPAWAPMAN</sequence>
<name>A0A5N6RLG4_9ROSI</name>
<gene>
    <name evidence="2" type="ORF">FH972_018167</name>
</gene>
<reference evidence="2 3" key="1">
    <citation type="submission" date="2019-06" db="EMBL/GenBank/DDBJ databases">
        <title>A chromosomal-level reference genome of Carpinus fangiana (Coryloideae, Betulaceae).</title>
        <authorList>
            <person name="Yang X."/>
            <person name="Wang Z."/>
            <person name="Zhang L."/>
            <person name="Hao G."/>
            <person name="Liu J."/>
            <person name="Yang Y."/>
        </authorList>
    </citation>
    <scope>NUCLEOTIDE SEQUENCE [LARGE SCALE GENOMIC DNA]</scope>
    <source>
        <strain evidence="2">Cfa_2016G</strain>
        <tissue evidence="2">Leaf</tissue>
    </source>
</reference>
<protein>
    <submittedName>
        <fullName evidence="2">Uncharacterized protein</fullName>
    </submittedName>
</protein>
<feature type="signal peptide" evidence="1">
    <location>
        <begin position="1"/>
        <end position="23"/>
    </location>
</feature>
<evidence type="ECO:0000313" key="3">
    <source>
        <dbReference type="Proteomes" id="UP000327013"/>
    </source>
</evidence>
<dbReference type="AlphaFoldDB" id="A0A5N6RLG4"/>
<keyword evidence="3" id="KW-1185">Reference proteome</keyword>
<organism evidence="2 3">
    <name type="scientific">Carpinus fangiana</name>
    <dbReference type="NCBI Taxonomy" id="176857"/>
    <lineage>
        <taxon>Eukaryota</taxon>
        <taxon>Viridiplantae</taxon>
        <taxon>Streptophyta</taxon>
        <taxon>Embryophyta</taxon>
        <taxon>Tracheophyta</taxon>
        <taxon>Spermatophyta</taxon>
        <taxon>Magnoliopsida</taxon>
        <taxon>eudicotyledons</taxon>
        <taxon>Gunneridae</taxon>
        <taxon>Pentapetalae</taxon>
        <taxon>rosids</taxon>
        <taxon>fabids</taxon>
        <taxon>Fagales</taxon>
        <taxon>Betulaceae</taxon>
        <taxon>Carpinus</taxon>
    </lineage>
</organism>
<dbReference type="EMBL" id="CM017327">
    <property type="protein sequence ID" value="KAE8100251.1"/>
    <property type="molecule type" value="Genomic_DNA"/>
</dbReference>
<feature type="chain" id="PRO_5024355785" evidence="1">
    <location>
        <begin position="24"/>
        <end position="80"/>
    </location>
</feature>